<dbReference type="Pfam" id="PF09261">
    <property type="entry name" value="Alpha-mann_mid"/>
    <property type="match status" value="1"/>
</dbReference>
<evidence type="ECO:0000256" key="1">
    <source>
        <dbReference type="ARBA" id="ARBA00000365"/>
    </source>
</evidence>
<evidence type="ECO:0000256" key="3">
    <source>
        <dbReference type="ARBA" id="ARBA00012752"/>
    </source>
</evidence>
<dbReference type="Pfam" id="PF17677">
    <property type="entry name" value="Glyco_hydro38C2"/>
    <property type="match status" value="1"/>
</dbReference>
<protein>
    <recommendedName>
        <fullName evidence="8">Alpha-mannosidase</fullName>
        <ecNumber evidence="3">3.2.1.24</ecNumber>
    </recommendedName>
</protein>
<dbReference type="GO" id="GO:0000329">
    <property type="term" value="C:fungal-type vacuole membrane"/>
    <property type="evidence" value="ECO:0007669"/>
    <property type="project" value="TreeGrafter"/>
</dbReference>
<evidence type="ECO:0000256" key="4">
    <source>
        <dbReference type="ARBA" id="ARBA00022723"/>
    </source>
</evidence>
<dbReference type="InterPro" id="IPR011330">
    <property type="entry name" value="Glyco_hydro/deAcase_b/a-brl"/>
</dbReference>
<dbReference type="Pfam" id="PF01074">
    <property type="entry name" value="Glyco_hydro_38N"/>
    <property type="match status" value="1"/>
</dbReference>
<feature type="domain" description="Glycoside hydrolase family 38 central" evidence="9">
    <location>
        <begin position="582"/>
        <end position="661"/>
    </location>
</feature>
<dbReference type="AlphaFoldDB" id="A0A1E5RN57"/>
<evidence type="ECO:0000256" key="8">
    <source>
        <dbReference type="ARBA" id="ARBA00071615"/>
    </source>
</evidence>
<dbReference type="InterPro" id="IPR027291">
    <property type="entry name" value="Glyco_hydro_38_N_sf"/>
</dbReference>
<keyword evidence="6" id="KW-0326">Glycosidase</keyword>
<reference evidence="11" key="1">
    <citation type="journal article" date="2016" name="Genome Announc.">
        <title>Genome sequences of three species of Hanseniaspora isolated from spontaneous wine fermentations.</title>
        <authorList>
            <person name="Sternes P.R."/>
            <person name="Lee D."/>
            <person name="Kutyna D.R."/>
            <person name="Borneman A.R."/>
        </authorList>
    </citation>
    <scope>NUCLEOTIDE SEQUENCE [LARGE SCALE GENOMIC DNA]</scope>
    <source>
        <strain evidence="11">AWRI3579</strain>
    </source>
</reference>
<dbReference type="InterPro" id="IPR028995">
    <property type="entry name" value="Glyco_hydro_57/38_cen_sf"/>
</dbReference>
<dbReference type="OrthoDB" id="10261055at2759"/>
<dbReference type="SUPFAM" id="SSF88688">
    <property type="entry name" value="Families 57/38 glycoside transferase middle domain"/>
    <property type="match status" value="1"/>
</dbReference>
<evidence type="ECO:0000256" key="7">
    <source>
        <dbReference type="ARBA" id="ARBA00054985"/>
    </source>
</evidence>
<dbReference type="STRING" id="56408.A0A1E5RN57"/>
<dbReference type="FunFam" id="1.20.1270.50:FF:000004">
    <property type="entry name" value="alpha-mannosidase 2C1 isoform X1"/>
    <property type="match status" value="1"/>
</dbReference>
<dbReference type="EMBL" id="LPNM01000005">
    <property type="protein sequence ID" value="OEJ88315.1"/>
    <property type="molecule type" value="Genomic_DNA"/>
</dbReference>
<dbReference type="SMART" id="SM00872">
    <property type="entry name" value="Alpha-mann_mid"/>
    <property type="match status" value="1"/>
</dbReference>
<dbReference type="InterPro" id="IPR011682">
    <property type="entry name" value="Glyco_hydro_38_C"/>
</dbReference>
<dbReference type="GO" id="GO:0046872">
    <property type="term" value="F:metal ion binding"/>
    <property type="evidence" value="ECO:0007669"/>
    <property type="project" value="UniProtKB-KW"/>
</dbReference>
<dbReference type="PANTHER" id="PTHR46017">
    <property type="entry name" value="ALPHA-MANNOSIDASE 2C1"/>
    <property type="match status" value="1"/>
</dbReference>
<evidence type="ECO:0000256" key="6">
    <source>
        <dbReference type="ARBA" id="ARBA00023295"/>
    </source>
</evidence>
<dbReference type="FunCoup" id="A0A1E5RN57">
    <property type="interactions" value="274"/>
</dbReference>
<accession>A0A1E5RN57</accession>
<sequence>MTTPNNNPNFAQIKSLYEGRLNQFIDGNGQYAHLNLPKFYDIFRKSALRDIINDEKDDDAIVDVTYYQVPYNKENPVSPENRPAWKDIVAADRDGSLKFAKVNDNQPFGPSWTTTWFKVHLQFPTFAQPGETWVFEFDCENEGLVIDGETLLPVTAFSGKAERSEYLIKIPDFDSDSLMKKNYKHFFYIECANNEMFGCGFPGQIDPPDNNKYFHLKKSDLVLPNWEAKKLAYDFLQCQDAAKQLPDDSFEKHLCRRVCNEVMDLFDPNDQSSIAQCRKLIKDSLLGDVDDSTVYNKKNHSQEYVPIFGFGNCHIDTAWLWPFAETKRKIARSWTSQVAIIEQYPEYQFVASQAQQFKWLKLEHPEFFHEKLIPKIKEGSFVPIGGSWVENDTNMPSGEGLSRQFFFGQRFFMKNFNIKSKIYWLPDTFGYTSTLPQIIKLSQMDYFLTQKLSWNNINKFPYNTFEWQGIDGTQVLCHMPPADTYTSDASFADTMKSSKNNKSGDVIGGNLLLYGIGDGGGGPTTGMLEKLRRFRGLNNKLGSVIPKVSLGKLNGVEEFFANIESKNRGKTLPTWIGELYLEFHRGTYTTQAMLKKLMRLSEVQILELEKLCCWWSFENPDFNYPHAKINDFWEKVLLCQFHDVLPGSCIGMVYDHEAVPMLKKVVKDVGKLMTEVLQQANGTYKFNAKTLDFTKKCSTFAAEDDSNITLWNDDLKISIDKQKGVIVSIQDNQYEFLDLKTGRNTVGANQFVLFDDQPLNWQAWDTELYDVNNYHYINNVKSIDIIDDNSVKISFAIASEKDIDLFTTISLDSKMIKIKTAVNNWYTGNKFLKVEFPVNVHNDYCSYETQFGITKRPTHYNTSWDIAKFEVCHHKFADYSEYSKGVSIINDCKYGFATHGNLMRLSLLRSPKKPDANADMGNHEMEYAILPHKGGLNMQTVQKAIAFNNKNTFCLPPDLASRFEKFVTLSPLHGNPPPSSTEANDNLNIVISSVKRGEDDFPESEYSLPHFGDLDSSKTLVVRVYEPLGGEICAQLNVSQEFKKVDMVDNLEEPLQKDITTLDSHSIAVHLRPFQIKIFKFYF</sequence>
<dbReference type="InterPro" id="IPR037094">
    <property type="entry name" value="Glyco_hydro_38_cen_sf"/>
</dbReference>
<name>A0A1E5RN57_9ASCO</name>
<dbReference type="InterPro" id="IPR011013">
    <property type="entry name" value="Gal_mutarotase_sf_dom"/>
</dbReference>
<dbReference type="FunFam" id="2.70.98.30:FF:000001">
    <property type="entry name" value="alpha-mannosidase 2C1 isoform X2"/>
    <property type="match status" value="1"/>
</dbReference>
<evidence type="ECO:0000313" key="11">
    <source>
        <dbReference type="Proteomes" id="UP000095728"/>
    </source>
</evidence>
<dbReference type="InterPro" id="IPR041147">
    <property type="entry name" value="GH38_C"/>
</dbReference>
<keyword evidence="5" id="KW-0378">Hydrolase</keyword>
<dbReference type="FunFam" id="3.20.110.10:FF:000002">
    <property type="entry name" value="alpha-mannosidase 2C1 isoform X1"/>
    <property type="match status" value="1"/>
</dbReference>
<dbReference type="GO" id="GO:0030246">
    <property type="term" value="F:carbohydrate binding"/>
    <property type="evidence" value="ECO:0007669"/>
    <property type="project" value="InterPro"/>
</dbReference>
<proteinExistence type="inferred from homology"/>
<comment type="similarity">
    <text evidence="2">Belongs to the glycosyl hydrolase 38 family.</text>
</comment>
<dbReference type="InterPro" id="IPR000602">
    <property type="entry name" value="Glyco_hydro_38_N"/>
</dbReference>
<dbReference type="Pfam" id="PF07748">
    <property type="entry name" value="Glyco_hydro_38C"/>
    <property type="match status" value="1"/>
</dbReference>
<comment type="caution">
    <text evidence="10">The sequence shown here is derived from an EMBL/GenBank/DDBJ whole genome shotgun (WGS) entry which is preliminary data.</text>
</comment>
<dbReference type="Gene3D" id="2.70.98.30">
    <property type="entry name" value="Golgi alpha-mannosidase II, domain 4"/>
    <property type="match status" value="1"/>
</dbReference>
<comment type="function">
    <text evidence="7">Degrades free oligosaccharides in the vacuole.</text>
</comment>
<dbReference type="GO" id="GO:0006013">
    <property type="term" value="P:mannose metabolic process"/>
    <property type="evidence" value="ECO:0007669"/>
    <property type="project" value="InterPro"/>
</dbReference>
<dbReference type="Gene3D" id="1.20.1270.50">
    <property type="entry name" value="Glycoside hydrolase family 38, central domain"/>
    <property type="match status" value="1"/>
</dbReference>
<keyword evidence="11" id="KW-1185">Reference proteome</keyword>
<dbReference type="EC" id="3.2.1.24" evidence="3"/>
<dbReference type="InterPro" id="IPR054723">
    <property type="entry name" value="Ams1-like_N"/>
</dbReference>
<comment type="catalytic activity">
    <reaction evidence="1">
        <text>Hydrolysis of terminal, non-reducing alpha-D-mannose residues in alpha-D-mannosides.</text>
        <dbReference type="EC" id="3.2.1.24"/>
    </reaction>
</comment>
<dbReference type="Gene3D" id="3.20.110.10">
    <property type="entry name" value="Glycoside hydrolase 38, N terminal domain"/>
    <property type="match status" value="1"/>
</dbReference>
<dbReference type="GO" id="GO:0004559">
    <property type="term" value="F:alpha-mannosidase activity"/>
    <property type="evidence" value="ECO:0007669"/>
    <property type="project" value="UniProtKB-EC"/>
</dbReference>
<dbReference type="Pfam" id="PF22907">
    <property type="entry name" value="Ams1-like_1st"/>
    <property type="match status" value="1"/>
</dbReference>
<dbReference type="InParanoid" id="A0A1E5RN57"/>
<keyword evidence="4" id="KW-0479">Metal-binding</keyword>
<evidence type="ECO:0000256" key="5">
    <source>
        <dbReference type="ARBA" id="ARBA00022801"/>
    </source>
</evidence>
<gene>
    <name evidence="10" type="ORF">AWRI3579_g879</name>
</gene>
<evidence type="ECO:0000313" key="10">
    <source>
        <dbReference type="EMBL" id="OEJ88315.1"/>
    </source>
</evidence>
<dbReference type="Proteomes" id="UP000095728">
    <property type="component" value="Unassembled WGS sequence"/>
</dbReference>
<dbReference type="SUPFAM" id="SSF88713">
    <property type="entry name" value="Glycoside hydrolase/deacetylase"/>
    <property type="match status" value="1"/>
</dbReference>
<dbReference type="GO" id="GO:0009313">
    <property type="term" value="P:oligosaccharide catabolic process"/>
    <property type="evidence" value="ECO:0007669"/>
    <property type="project" value="TreeGrafter"/>
</dbReference>
<dbReference type="SUPFAM" id="SSF74650">
    <property type="entry name" value="Galactose mutarotase-like"/>
    <property type="match status" value="1"/>
</dbReference>
<evidence type="ECO:0000259" key="9">
    <source>
        <dbReference type="SMART" id="SM00872"/>
    </source>
</evidence>
<evidence type="ECO:0000256" key="2">
    <source>
        <dbReference type="ARBA" id="ARBA00009792"/>
    </source>
</evidence>
<organism evidence="10 11">
    <name type="scientific">Hanseniaspora osmophila</name>
    <dbReference type="NCBI Taxonomy" id="56408"/>
    <lineage>
        <taxon>Eukaryota</taxon>
        <taxon>Fungi</taxon>
        <taxon>Dikarya</taxon>
        <taxon>Ascomycota</taxon>
        <taxon>Saccharomycotina</taxon>
        <taxon>Saccharomycetes</taxon>
        <taxon>Saccharomycodales</taxon>
        <taxon>Saccharomycodaceae</taxon>
        <taxon>Hanseniaspora</taxon>
    </lineage>
</organism>
<dbReference type="InterPro" id="IPR015341">
    <property type="entry name" value="Glyco_hydro_38_cen"/>
</dbReference>
<dbReference type="PANTHER" id="PTHR46017:SF1">
    <property type="entry name" value="ALPHA-MANNOSIDASE 2C1"/>
    <property type="match status" value="1"/>
</dbReference>